<organism evidence="2 3">
    <name type="scientific">Thalassobacillus devorans</name>
    <dbReference type="NCBI Taxonomy" id="279813"/>
    <lineage>
        <taxon>Bacteria</taxon>
        <taxon>Bacillati</taxon>
        <taxon>Bacillota</taxon>
        <taxon>Bacilli</taxon>
        <taxon>Bacillales</taxon>
        <taxon>Bacillaceae</taxon>
        <taxon>Thalassobacillus</taxon>
    </lineage>
</organism>
<proteinExistence type="predicted"/>
<comment type="caution">
    <text evidence="2">The sequence shown here is derived from an EMBL/GenBank/DDBJ whole genome shotgun (WGS) entry which is preliminary data.</text>
</comment>
<dbReference type="PROSITE" id="PS51186">
    <property type="entry name" value="GNAT"/>
    <property type="match status" value="1"/>
</dbReference>
<sequence>MKITSHTYVDEVLAKEIRRLENKIKEYEGMTSEMYIADNLNFDASLPWVFTIHDEEELISVVTAFIPSKKEIELMGITHPGHRRKRYFSILEKRVYETWDKHSIPSLLYVLNEDSQSGKTVAAKREAVYQYTEYQMEYAADDLEKGTCNLEILRAEENDLEILAEIQERAFGLPREDARTFISLALNKSNHHLFIGYLNNAPVGMGAAAVSEEATSIYGVCVLPEHQGFGYGGADGSSC</sequence>
<keyword evidence="3" id="KW-1185">Reference proteome</keyword>
<evidence type="ECO:0000313" key="2">
    <source>
        <dbReference type="EMBL" id="GGC74367.1"/>
    </source>
</evidence>
<dbReference type="RefSeq" id="WP_181949526.1">
    <property type="nucleotide sequence ID" value="NZ_CTEA01000005.1"/>
</dbReference>
<feature type="domain" description="N-acetyltransferase" evidence="1">
    <location>
        <begin position="150"/>
        <end position="239"/>
    </location>
</feature>
<dbReference type="InterPro" id="IPR000182">
    <property type="entry name" value="GNAT_dom"/>
</dbReference>
<dbReference type="EMBL" id="BMCJ01000001">
    <property type="protein sequence ID" value="GGC74367.1"/>
    <property type="molecule type" value="Genomic_DNA"/>
</dbReference>
<reference evidence="3" key="1">
    <citation type="journal article" date="2019" name="Int. J. Syst. Evol. Microbiol.">
        <title>The Global Catalogue of Microorganisms (GCM) 10K type strain sequencing project: providing services to taxonomists for standard genome sequencing and annotation.</title>
        <authorList>
            <consortium name="The Broad Institute Genomics Platform"/>
            <consortium name="The Broad Institute Genome Sequencing Center for Infectious Disease"/>
            <person name="Wu L."/>
            <person name="Ma J."/>
        </authorList>
    </citation>
    <scope>NUCLEOTIDE SEQUENCE [LARGE SCALE GENOMIC DNA]</scope>
    <source>
        <strain evidence="3">CCM 7282</strain>
    </source>
</reference>
<dbReference type="Gene3D" id="3.40.630.30">
    <property type="match status" value="1"/>
</dbReference>
<name>A0ABQ1NER0_9BACI</name>
<dbReference type="Proteomes" id="UP000619534">
    <property type="component" value="Unassembled WGS sequence"/>
</dbReference>
<evidence type="ECO:0000313" key="3">
    <source>
        <dbReference type="Proteomes" id="UP000619534"/>
    </source>
</evidence>
<gene>
    <name evidence="2" type="ORF">GCM10007216_01200</name>
</gene>
<dbReference type="Pfam" id="PF00583">
    <property type="entry name" value="Acetyltransf_1"/>
    <property type="match status" value="1"/>
</dbReference>
<protein>
    <submittedName>
        <fullName evidence="2">Acetyltransferase</fullName>
    </submittedName>
</protein>
<evidence type="ECO:0000259" key="1">
    <source>
        <dbReference type="PROSITE" id="PS51186"/>
    </source>
</evidence>
<dbReference type="InterPro" id="IPR016181">
    <property type="entry name" value="Acyl_CoA_acyltransferase"/>
</dbReference>
<dbReference type="SUPFAM" id="SSF55729">
    <property type="entry name" value="Acyl-CoA N-acyltransferases (Nat)"/>
    <property type="match status" value="1"/>
</dbReference>
<accession>A0ABQ1NER0</accession>